<dbReference type="SUPFAM" id="SSF53335">
    <property type="entry name" value="S-adenosyl-L-methionine-dependent methyltransferases"/>
    <property type="match status" value="1"/>
</dbReference>
<feature type="compositionally biased region" description="Acidic residues" evidence="15">
    <location>
        <begin position="1508"/>
        <end position="1520"/>
    </location>
</feature>
<keyword evidence="4" id="KW-0723">Serine/threonine-protein kinase</keyword>
<evidence type="ECO:0000313" key="19">
    <source>
        <dbReference type="Proteomes" id="UP001152797"/>
    </source>
</evidence>
<keyword evidence="9 14" id="KW-0663">Pyridoxal phosphate</keyword>
<dbReference type="GO" id="GO:0006522">
    <property type="term" value="P:alanine metabolic process"/>
    <property type="evidence" value="ECO:0007669"/>
    <property type="project" value="InterPro"/>
</dbReference>
<dbReference type="Pfam" id="PF01168">
    <property type="entry name" value="Ala_racemase_N"/>
    <property type="match status" value="1"/>
</dbReference>
<dbReference type="GO" id="GO:0060271">
    <property type="term" value="P:cilium assembly"/>
    <property type="evidence" value="ECO:0007669"/>
    <property type="project" value="InterPro"/>
</dbReference>
<dbReference type="PANTHER" id="PTHR24058:SF124">
    <property type="entry name" value="PROTEIN KINASE SUPERFAMILY PROTEIN"/>
    <property type="match status" value="1"/>
</dbReference>
<evidence type="ECO:0000256" key="7">
    <source>
        <dbReference type="ARBA" id="ARBA00022777"/>
    </source>
</evidence>
<dbReference type="Gene3D" id="3.20.20.10">
    <property type="entry name" value="Alanine racemase"/>
    <property type="match status" value="1"/>
</dbReference>
<dbReference type="GO" id="GO:0005524">
    <property type="term" value="F:ATP binding"/>
    <property type="evidence" value="ECO:0007669"/>
    <property type="project" value="UniProtKB-KW"/>
</dbReference>
<dbReference type="PROSITE" id="PS50011">
    <property type="entry name" value="PROTEIN_KINASE_DOM"/>
    <property type="match status" value="1"/>
</dbReference>
<dbReference type="Gene3D" id="3.30.200.20">
    <property type="entry name" value="Phosphorylase Kinase, domain 1"/>
    <property type="match status" value="1"/>
</dbReference>
<evidence type="ECO:0000256" key="12">
    <source>
        <dbReference type="ARBA" id="ARBA00023235"/>
    </source>
</evidence>
<dbReference type="InterPro" id="IPR000821">
    <property type="entry name" value="Ala_racemase"/>
</dbReference>
<dbReference type="EMBL" id="CAMXCT010001971">
    <property type="protein sequence ID" value="CAI3994588.1"/>
    <property type="molecule type" value="Genomic_DNA"/>
</dbReference>
<evidence type="ECO:0000256" key="4">
    <source>
        <dbReference type="ARBA" id="ARBA00022527"/>
    </source>
</evidence>
<evidence type="ECO:0000256" key="6">
    <source>
        <dbReference type="ARBA" id="ARBA00022741"/>
    </source>
</evidence>
<comment type="subcellular location">
    <subcellularLocation>
        <location evidence="2">Cytoplasm</location>
        <location evidence="2">Cytoskeleton</location>
        <location evidence="2">Cilium axoneme</location>
    </subcellularLocation>
</comment>
<protein>
    <submittedName>
        <fullName evidence="18">Dual specificity tyrosine-phosphorylation-regulated kinase 4</fullName>
    </submittedName>
</protein>
<dbReference type="NCBIfam" id="TIGR01444">
    <property type="entry name" value="fkbM_fam"/>
    <property type="match status" value="1"/>
</dbReference>
<evidence type="ECO:0000313" key="17">
    <source>
        <dbReference type="EMBL" id="CAI3994588.1"/>
    </source>
</evidence>
<keyword evidence="19" id="KW-1185">Reference proteome</keyword>
<evidence type="ECO:0000256" key="11">
    <source>
        <dbReference type="ARBA" id="ARBA00023212"/>
    </source>
</evidence>
<dbReference type="GO" id="GO:0060294">
    <property type="term" value="P:cilium movement involved in cell motility"/>
    <property type="evidence" value="ECO:0007669"/>
    <property type="project" value="InterPro"/>
</dbReference>
<dbReference type="PRINTS" id="PR00992">
    <property type="entry name" value="ALARACEMASE"/>
</dbReference>
<reference evidence="17" key="1">
    <citation type="submission" date="2022-10" db="EMBL/GenBank/DDBJ databases">
        <authorList>
            <person name="Chen Y."/>
            <person name="Dougan E. K."/>
            <person name="Chan C."/>
            <person name="Rhodes N."/>
            <person name="Thang M."/>
        </authorList>
    </citation>
    <scope>NUCLEOTIDE SEQUENCE</scope>
</reference>
<evidence type="ECO:0000256" key="1">
    <source>
        <dbReference type="ARBA" id="ARBA00001933"/>
    </source>
</evidence>
<keyword evidence="11" id="KW-0206">Cytoskeleton</keyword>
<comment type="cofactor">
    <cofactor evidence="1 14">
        <name>pyridoxal 5'-phosphate</name>
        <dbReference type="ChEBI" id="CHEBI:597326"/>
    </cofactor>
</comment>
<dbReference type="Pfam" id="PF04712">
    <property type="entry name" value="Radial_spoke"/>
    <property type="match status" value="2"/>
</dbReference>
<evidence type="ECO:0000256" key="15">
    <source>
        <dbReference type="SAM" id="MobiDB-lite"/>
    </source>
</evidence>
<evidence type="ECO:0000256" key="10">
    <source>
        <dbReference type="ARBA" id="ARBA00023069"/>
    </source>
</evidence>
<feature type="domain" description="Protein kinase" evidence="16">
    <location>
        <begin position="928"/>
        <end position="1326"/>
    </location>
</feature>
<dbReference type="Gene3D" id="1.10.510.10">
    <property type="entry name" value="Transferase(Phosphotransferase) domain 1"/>
    <property type="match status" value="1"/>
</dbReference>
<dbReference type="InterPro" id="IPR000719">
    <property type="entry name" value="Prot_kinase_dom"/>
</dbReference>
<dbReference type="SUPFAM" id="SSF56112">
    <property type="entry name" value="Protein kinase-like (PK-like)"/>
    <property type="match status" value="1"/>
</dbReference>
<dbReference type="InterPro" id="IPR050494">
    <property type="entry name" value="Ser_Thr_dual-spec_kinase"/>
</dbReference>
<sequence>MFGQESVPVSCFFAKVSPKRCSLLVVCVFGICLLCEFCDLCFASDNLELFWSWKRFAYSKFFKSSSVGSKPLELWRKDGCRNCLTPLRLADLCRLDFRWELQIGDKDARVLRAAATLAVADWARRTAMQKGGASASSAQEGVQRAIAKAQSLLMQVLPGDASFLGLEELSTLPGGAELFWLLDRLQCASMVDIVVQPHQFWMGADNVGMRNDVKINYQLFVFPYRELVSDFVRARKVPYCNESILRVVQTLARRLHRTRASAVHVVEIGANLGDCSVWLAKRMQAVPGLRRIKVLALEAVPAAAAVFQKSVEWNNLTDVIQVVNVAAGQLKGAVSLQAKPMSSNSYTVAEGSSPDFATVETRALDDITPFSNINLIVSHTNGQELSVLRGAMRILRKSPKIIIVLQLYGPESGVIRDPTYDPCRPVRWLVHRGFEIYLSHRKGLRLEAPGVLRRYFAEGQQVVNVIAVRKHRRRLLSEPPVMQKPRTCLDLSKGERPNSWAEVDGRVLRENLHIVRIYLETHFAEAPPIGAVLKANAYGHGAVLAGRVLASAKIDALFVSEVETGLILRMAPEVPMFLPMILLYRSPGMATMCKLASANITVSVLSMAWLQQALRWPSCSSKVRLHIMVDTGLNREGLAAQEVAEAATIVLQKWPSWSLDGFYTHWCCVYDPVEMHRSLAVFEHALGLVQEARSTFGDAGNQPLTVHTSSSSSILFGVHYDLLRIGGLLFGDPVAISDGAGGTMRLPGPHRTLLWKSKITTMRWSVPGERFSRCTANYGCERGPVFEKRMLLGTIPVGAYEFSDSNIVSSHFREKLNLIEKSTDAILVEIPSTSRSFHQAFEGMEVLLCAESCVQGLFNVPEHVPRILVQDPTGPQYAPSGDNFYPVELNGAIFDSFNLRVVFERDKTGFEESKEFPIRTNTVVAARYQIIEYLGSAAFSRAVQCLDLDTNKMVCMKIIKNDKDFFDQSLDEIKLLKYINVNGNVDHNHVLRLYDHFYHKEHLIIVTELLRDNLYEFSKYNRECGDEPYFTMGRLQKISKQILTALEYVHSLRLIHCDLKPENILIKSYSRCEVKVIDFGSSCFVDDHLSSYVQSRSYRAPEVMLGLPYDQKIDLWSLGCIIAELWTGYVLFQNDSVQSLLARILGIVGDFPYHLMTSGKYVPQYFTQDGQLYQEIEGQPCPERGRRLHLLVPKKTSLRQRMRTDDELFLDFLSQLLQPVMCSLRNLAAKEKDGLNKLRFWGKVLGTEADYYVAEAQRDGGGDEPDPDADQPGQGANQFTYYVTNDLAGEWRKLPDIKPNQIVAARAIKRLLTGNAGSKVITHPFFDGKEEVYLRAQIARIAADTVLCPKGFLKKEDEESPVEQNEEFVCPPSSELQKKEAWTHMQPHLLLSGRTVHPEIPEGDTPEEIALADKMREEQAADPVPEIIRGLHEDHLQWSIKQAGDPTMYRSVPDPAAPLRSSAVVYVRSLSWPGAVCAIRNGQFVNIYVGYGLGAVSSNFFPMAPPDVQDEPEDPGEVEEPQGSLEEPPAPEE</sequence>
<organism evidence="17">
    <name type="scientific">Cladocopium goreaui</name>
    <dbReference type="NCBI Taxonomy" id="2562237"/>
    <lineage>
        <taxon>Eukaryota</taxon>
        <taxon>Sar</taxon>
        <taxon>Alveolata</taxon>
        <taxon>Dinophyceae</taxon>
        <taxon>Suessiales</taxon>
        <taxon>Symbiodiniaceae</taxon>
        <taxon>Cladocopium</taxon>
    </lineage>
</organism>
<evidence type="ECO:0000256" key="13">
    <source>
        <dbReference type="ARBA" id="ARBA00023273"/>
    </source>
</evidence>
<dbReference type="GO" id="GO:0008784">
    <property type="term" value="F:alanine racemase activity"/>
    <property type="evidence" value="ECO:0007669"/>
    <property type="project" value="InterPro"/>
</dbReference>
<evidence type="ECO:0000313" key="18">
    <source>
        <dbReference type="EMBL" id="CAL4781900.1"/>
    </source>
</evidence>
<evidence type="ECO:0000256" key="9">
    <source>
        <dbReference type="ARBA" id="ARBA00022898"/>
    </source>
</evidence>
<dbReference type="InterPro" id="IPR006342">
    <property type="entry name" value="FkbM_mtfrase"/>
</dbReference>
<feature type="modified residue" description="N6-(pyridoxal phosphate)lysine" evidence="14">
    <location>
        <position position="534"/>
    </location>
</feature>
<evidence type="ECO:0000256" key="8">
    <source>
        <dbReference type="ARBA" id="ARBA00022840"/>
    </source>
</evidence>
<dbReference type="InterPro" id="IPR011009">
    <property type="entry name" value="Kinase-like_dom_sf"/>
</dbReference>
<dbReference type="EMBL" id="CAMXCT030001971">
    <property type="protein sequence ID" value="CAL4781900.1"/>
    <property type="molecule type" value="Genomic_DNA"/>
</dbReference>
<keyword evidence="3" id="KW-0963">Cytoplasm</keyword>
<proteinExistence type="predicted"/>
<comment type="caution">
    <text evidence="17">The sequence shown here is derived from an EMBL/GenBank/DDBJ whole genome shotgun (WGS) entry which is preliminary data.</text>
</comment>
<keyword evidence="5" id="KW-0808">Transferase</keyword>
<keyword evidence="12" id="KW-0413">Isomerase</keyword>
<dbReference type="InterPro" id="IPR008271">
    <property type="entry name" value="Ser/Thr_kinase_AS"/>
</dbReference>
<evidence type="ECO:0000256" key="3">
    <source>
        <dbReference type="ARBA" id="ARBA00022490"/>
    </source>
</evidence>
<dbReference type="PROSITE" id="PS00108">
    <property type="entry name" value="PROTEIN_KINASE_ST"/>
    <property type="match status" value="1"/>
</dbReference>
<dbReference type="InterPro" id="IPR001608">
    <property type="entry name" value="Ala_racemase_N"/>
</dbReference>
<dbReference type="PROSITE" id="PS00395">
    <property type="entry name" value="ALANINE_RACEMASE"/>
    <property type="match status" value="1"/>
</dbReference>
<keyword evidence="6" id="KW-0547">Nucleotide-binding</keyword>
<dbReference type="GO" id="GO:0001534">
    <property type="term" value="C:radial spoke"/>
    <property type="evidence" value="ECO:0007669"/>
    <property type="project" value="InterPro"/>
</dbReference>
<keyword evidence="7 18" id="KW-0418">Kinase</keyword>
<dbReference type="InterPro" id="IPR029066">
    <property type="entry name" value="PLP-binding_barrel"/>
</dbReference>
<keyword evidence="13" id="KW-0966">Cell projection</keyword>
<dbReference type="SUPFAM" id="SSF51419">
    <property type="entry name" value="PLP-binding barrel"/>
    <property type="match status" value="1"/>
</dbReference>
<feature type="region of interest" description="Disordered" evidence="15">
    <location>
        <begin position="1502"/>
        <end position="1533"/>
    </location>
</feature>
<dbReference type="CDD" id="cd14133">
    <property type="entry name" value="PKc_DYRK_like"/>
    <property type="match status" value="1"/>
</dbReference>
<dbReference type="Proteomes" id="UP001152797">
    <property type="component" value="Unassembled WGS sequence"/>
</dbReference>
<evidence type="ECO:0000256" key="2">
    <source>
        <dbReference type="ARBA" id="ARBA00004430"/>
    </source>
</evidence>
<gene>
    <name evidence="17" type="ORF">C1SCF055_LOCUS21226</name>
</gene>
<accession>A0A9P1CP85</accession>
<name>A0A9P1CP85_9DINO</name>
<evidence type="ECO:0000256" key="14">
    <source>
        <dbReference type="PIRSR" id="PIRSR600821-50"/>
    </source>
</evidence>
<dbReference type="GO" id="GO:0004674">
    <property type="term" value="F:protein serine/threonine kinase activity"/>
    <property type="evidence" value="ECO:0007669"/>
    <property type="project" value="UniProtKB-KW"/>
</dbReference>
<evidence type="ECO:0000259" key="16">
    <source>
        <dbReference type="PROSITE" id="PS50011"/>
    </source>
</evidence>
<dbReference type="InterPro" id="IPR006802">
    <property type="entry name" value="Radial_spoke"/>
</dbReference>
<dbReference type="EMBL" id="CAMXCT020001971">
    <property type="protein sequence ID" value="CAL1147963.1"/>
    <property type="molecule type" value="Genomic_DNA"/>
</dbReference>
<dbReference type="InterPro" id="IPR029063">
    <property type="entry name" value="SAM-dependent_MTases_sf"/>
</dbReference>
<dbReference type="PANTHER" id="PTHR24058">
    <property type="entry name" value="DUAL SPECIFICITY PROTEIN KINASE"/>
    <property type="match status" value="1"/>
</dbReference>
<dbReference type="OrthoDB" id="9332038at2759"/>
<dbReference type="SMART" id="SM00220">
    <property type="entry name" value="S_TKc"/>
    <property type="match status" value="1"/>
</dbReference>
<dbReference type="Gene3D" id="3.40.50.150">
    <property type="entry name" value="Vaccinia Virus protein VP39"/>
    <property type="match status" value="1"/>
</dbReference>
<dbReference type="InterPro" id="IPR020622">
    <property type="entry name" value="Ala_racemase_pyridoxalP-BS"/>
</dbReference>
<keyword evidence="8" id="KW-0067">ATP-binding</keyword>
<dbReference type="Pfam" id="PF00069">
    <property type="entry name" value="Pkinase"/>
    <property type="match status" value="1"/>
</dbReference>
<keyword evidence="10" id="KW-0969">Cilium</keyword>
<evidence type="ECO:0000256" key="5">
    <source>
        <dbReference type="ARBA" id="ARBA00022679"/>
    </source>
</evidence>
<dbReference type="Pfam" id="PF05050">
    <property type="entry name" value="Methyltransf_21"/>
    <property type="match status" value="1"/>
</dbReference>
<reference evidence="18 19" key="2">
    <citation type="submission" date="2024-05" db="EMBL/GenBank/DDBJ databases">
        <authorList>
            <person name="Chen Y."/>
            <person name="Shah S."/>
            <person name="Dougan E. K."/>
            <person name="Thang M."/>
            <person name="Chan C."/>
        </authorList>
    </citation>
    <scope>NUCLEOTIDE SEQUENCE [LARGE SCALE GENOMIC DNA]</scope>
</reference>